<protein>
    <submittedName>
        <fullName evidence="2">Uncharacterized protein</fullName>
    </submittedName>
</protein>
<proteinExistence type="predicted"/>
<sequence length="79" mass="9484">MLTLNWAKIDKFYLIFFSIALLLAILLIFTFKTILSAYFLAYDIKQEELGYSLKINRDQLNDTYNWVFQKDIIPLKIRE</sequence>
<keyword evidence="1" id="KW-0812">Transmembrane</keyword>
<evidence type="ECO:0000313" key="2">
    <source>
        <dbReference type="EMBL" id="OGM09487.1"/>
    </source>
</evidence>
<keyword evidence="1" id="KW-1133">Transmembrane helix</keyword>
<gene>
    <name evidence="2" type="ORF">A2159_00980</name>
</gene>
<organism evidence="2 3">
    <name type="scientific">Candidatus Woesebacteria bacterium RBG_13_34_9</name>
    <dbReference type="NCBI Taxonomy" id="1802477"/>
    <lineage>
        <taxon>Bacteria</taxon>
        <taxon>Candidatus Woeseibacteriota</taxon>
    </lineage>
</organism>
<reference evidence="2 3" key="1">
    <citation type="journal article" date="2016" name="Nat. Commun.">
        <title>Thousands of microbial genomes shed light on interconnected biogeochemical processes in an aquifer system.</title>
        <authorList>
            <person name="Anantharaman K."/>
            <person name="Brown C.T."/>
            <person name="Hug L.A."/>
            <person name="Sharon I."/>
            <person name="Castelle C.J."/>
            <person name="Probst A.J."/>
            <person name="Thomas B.C."/>
            <person name="Singh A."/>
            <person name="Wilkins M.J."/>
            <person name="Karaoz U."/>
            <person name="Brodie E.L."/>
            <person name="Williams K.H."/>
            <person name="Hubbard S.S."/>
            <person name="Banfield J.F."/>
        </authorList>
    </citation>
    <scope>NUCLEOTIDE SEQUENCE [LARGE SCALE GENOMIC DNA]</scope>
</reference>
<comment type="caution">
    <text evidence="2">The sequence shown here is derived from an EMBL/GenBank/DDBJ whole genome shotgun (WGS) entry which is preliminary data.</text>
</comment>
<dbReference type="AlphaFoldDB" id="A0A1F7X3B3"/>
<dbReference type="Proteomes" id="UP000179219">
    <property type="component" value="Unassembled WGS sequence"/>
</dbReference>
<feature type="transmembrane region" description="Helical" evidence="1">
    <location>
        <begin position="12"/>
        <end position="35"/>
    </location>
</feature>
<accession>A0A1F7X3B3</accession>
<evidence type="ECO:0000313" key="3">
    <source>
        <dbReference type="Proteomes" id="UP000179219"/>
    </source>
</evidence>
<dbReference type="EMBL" id="MGFP01000023">
    <property type="protein sequence ID" value="OGM09487.1"/>
    <property type="molecule type" value="Genomic_DNA"/>
</dbReference>
<name>A0A1F7X3B3_9BACT</name>
<evidence type="ECO:0000256" key="1">
    <source>
        <dbReference type="SAM" id="Phobius"/>
    </source>
</evidence>
<keyword evidence="1" id="KW-0472">Membrane</keyword>